<organism evidence="2 3">
    <name type="scientific">Artemia franciscana</name>
    <name type="common">Brine shrimp</name>
    <name type="synonym">Artemia sanfranciscana</name>
    <dbReference type="NCBI Taxonomy" id="6661"/>
    <lineage>
        <taxon>Eukaryota</taxon>
        <taxon>Metazoa</taxon>
        <taxon>Ecdysozoa</taxon>
        <taxon>Arthropoda</taxon>
        <taxon>Crustacea</taxon>
        <taxon>Branchiopoda</taxon>
        <taxon>Anostraca</taxon>
        <taxon>Artemiidae</taxon>
        <taxon>Artemia</taxon>
    </lineage>
</organism>
<feature type="compositionally biased region" description="Low complexity" evidence="1">
    <location>
        <begin position="156"/>
        <end position="169"/>
    </location>
</feature>
<dbReference type="AlphaFoldDB" id="A0AA88H755"/>
<evidence type="ECO:0000313" key="3">
    <source>
        <dbReference type="Proteomes" id="UP001187531"/>
    </source>
</evidence>
<accession>A0AA88H755</accession>
<gene>
    <name evidence="2" type="ORF">QYM36_019506</name>
</gene>
<reference evidence="2" key="1">
    <citation type="submission" date="2023-07" db="EMBL/GenBank/DDBJ databases">
        <title>Chromosome-level genome assembly of Artemia franciscana.</title>
        <authorList>
            <person name="Jo E."/>
        </authorList>
    </citation>
    <scope>NUCLEOTIDE SEQUENCE</scope>
    <source>
        <tissue evidence="2">Whole body</tissue>
    </source>
</reference>
<protein>
    <submittedName>
        <fullName evidence="2">Uncharacterized protein</fullName>
    </submittedName>
</protein>
<dbReference type="EMBL" id="JAVRJZ010001358">
    <property type="protein sequence ID" value="KAK2701856.1"/>
    <property type="molecule type" value="Genomic_DNA"/>
</dbReference>
<name>A0AA88H755_ARTSF</name>
<evidence type="ECO:0000313" key="2">
    <source>
        <dbReference type="EMBL" id="KAK2701856.1"/>
    </source>
</evidence>
<keyword evidence="3" id="KW-1185">Reference proteome</keyword>
<feature type="region of interest" description="Disordered" evidence="1">
    <location>
        <begin position="148"/>
        <end position="169"/>
    </location>
</feature>
<comment type="caution">
    <text evidence="2">The sequence shown here is derived from an EMBL/GenBank/DDBJ whole genome shotgun (WGS) entry which is preliminary data.</text>
</comment>
<proteinExistence type="predicted"/>
<sequence>MPVRSGCTDKRHDKVVNSLTEYVQKNKFKFLKETYLTKGTQCLKPDLIIVKEEVAYVVDVTVAYDDPEVFKRAAEEKVRKYSVLTPSDIPGLGEVKAVEVIPIVLGARGGWRRANSKLDKVLKLPRSFAKINIIRTIKESITMLRRHSSLQRRNSRNGNTNNTHSRINSMNGMNVNGMNVGPASTNAAGVNSGAEAIQRFVLFGGGLYAKRLNVAGKLEQLQLTDNLVDTVYCEQWDHDDIKAFLCANDSTSSTVDNLRRSFFDACRLLSVMLGVGLTDHDKEWKVVEDPADGTVGAYEDSRVHNLLQYATDTSTALCVRAAMEAITVHASVKLRSDFHPYKVLGSGVQFDQRDSSGYPLVCELANIALNYYKGRTIANSPSLRTADASSEDAGIASLWRSIALMRKAAPRDVIMTYYGAIKGDVAQSLGRIVEADDAAFDNEKTQLENRINNGTIDLRKLACLPVQLMYIVQKCIFIQLRNSEETLILTLPSPK</sequence>
<dbReference type="Proteomes" id="UP001187531">
    <property type="component" value="Unassembled WGS sequence"/>
</dbReference>
<evidence type="ECO:0000256" key="1">
    <source>
        <dbReference type="SAM" id="MobiDB-lite"/>
    </source>
</evidence>